<sequence length="102" mass="11337">MFKSSFHWSSTRNRLDKTTNGAFVDIDPQQDEISLGTLIDHSIVESFGGGKTCITARVYPTLAIKDEAHLFAFNNGTESVLITKLSAWSVKKAQINTEIFID</sequence>
<evidence type="ECO:0000259" key="1">
    <source>
        <dbReference type="Pfam" id="PF08244"/>
    </source>
</evidence>
<dbReference type="STRING" id="4232.A0A251UA33"/>
<dbReference type="InParanoid" id="A0A251UA33"/>
<dbReference type="Pfam" id="PF08244">
    <property type="entry name" value="Glyco_hydro_32C"/>
    <property type="match status" value="1"/>
</dbReference>
<gene>
    <name evidence="2" type="ORF">HannXRQ_Chr07g0187981</name>
</gene>
<keyword evidence="2" id="KW-0430">Lectin</keyword>
<evidence type="ECO:0000313" key="3">
    <source>
        <dbReference type="Proteomes" id="UP000215914"/>
    </source>
</evidence>
<evidence type="ECO:0000313" key="2">
    <source>
        <dbReference type="EMBL" id="OTG19984.1"/>
    </source>
</evidence>
<accession>A0A251UA33</accession>
<dbReference type="InterPro" id="IPR013320">
    <property type="entry name" value="ConA-like_dom_sf"/>
</dbReference>
<dbReference type="SUPFAM" id="SSF49899">
    <property type="entry name" value="Concanavalin A-like lectins/glucanases"/>
    <property type="match status" value="1"/>
</dbReference>
<dbReference type="PANTHER" id="PTHR31953">
    <property type="entry name" value="BETA-FRUCTOFURANOSIDASE, INSOLUBLE ISOENZYME CWINV1-RELATED"/>
    <property type="match status" value="1"/>
</dbReference>
<keyword evidence="3" id="KW-1185">Reference proteome</keyword>
<dbReference type="InterPro" id="IPR013189">
    <property type="entry name" value="Glyco_hydro_32_C"/>
</dbReference>
<dbReference type="InterPro" id="IPR050551">
    <property type="entry name" value="Fructan_Metab_Enzymes"/>
</dbReference>
<protein>
    <submittedName>
        <fullName evidence="2">Putative concanavalin A-like lectin/glucanase domain-containing protein</fullName>
    </submittedName>
</protein>
<dbReference type="EMBL" id="CM007896">
    <property type="protein sequence ID" value="OTG19984.1"/>
    <property type="molecule type" value="Genomic_DNA"/>
</dbReference>
<reference evidence="3" key="1">
    <citation type="journal article" date="2017" name="Nature">
        <title>The sunflower genome provides insights into oil metabolism, flowering and Asterid evolution.</title>
        <authorList>
            <person name="Badouin H."/>
            <person name="Gouzy J."/>
            <person name="Grassa C.J."/>
            <person name="Murat F."/>
            <person name="Staton S.E."/>
            <person name="Cottret L."/>
            <person name="Lelandais-Briere C."/>
            <person name="Owens G.L."/>
            <person name="Carrere S."/>
            <person name="Mayjonade B."/>
            <person name="Legrand L."/>
            <person name="Gill N."/>
            <person name="Kane N.C."/>
            <person name="Bowers J.E."/>
            <person name="Hubner S."/>
            <person name="Bellec A."/>
            <person name="Berard A."/>
            <person name="Berges H."/>
            <person name="Blanchet N."/>
            <person name="Boniface M.C."/>
            <person name="Brunel D."/>
            <person name="Catrice O."/>
            <person name="Chaidir N."/>
            <person name="Claudel C."/>
            <person name="Donnadieu C."/>
            <person name="Faraut T."/>
            <person name="Fievet G."/>
            <person name="Helmstetter N."/>
            <person name="King M."/>
            <person name="Knapp S.J."/>
            <person name="Lai Z."/>
            <person name="Le Paslier M.C."/>
            <person name="Lippi Y."/>
            <person name="Lorenzon L."/>
            <person name="Mandel J.R."/>
            <person name="Marage G."/>
            <person name="Marchand G."/>
            <person name="Marquand E."/>
            <person name="Bret-Mestries E."/>
            <person name="Morien E."/>
            <person name="Nambeesan S."/>
            <person name="Nguyen T."/>
            <person name="Pegot-Espagnet P."/>
            <person name="Pouilly N."/>
            <person name="Raftis F."/>
            <person name="Sallet E."/>
            <person name="Schiex T."/>
            <person name="Thomas J."/>
            <person name="Vandecasteele C."/>
            <person name="Vares D."/>
            <person name="Vear F."/>
            <person name="Vautrin S."/>
            <person name="Crespi M."/>
            <person name="Mangin B."/>
            <person name="Burke J.M."/>
            <person name="Salse J."/>
            <person name="Munos S."/>
            <person name="Vincourt P."/>
            <person name="Rieseberg L.H."/>
            <person name="Langlade N.B."/>
        </authorList>
    </citation>
    <scope>NUCLEOTIDE SEQUENCE [LARGE SCALE GENOMIC DNA]</scope>
    <source>
        <strain evidence="3">cv. SF193</strain>
    </source>
</reference>
<feature type="domain" description="Glycosyl hydrolase family 32 C-terminal" evidence="1">
    <location>
        <begin position="20"/>
        <end position="89"/>
    </location>
</feature>
<dbReference type="OMA" id="SRVCIMA"/>
<dbReference type="GO" id="GO:0030246">
    <property type="term" value="F:carbohydrate binding"/>
    <property type="evidence" value="ECO:0007669"/>
    <property type="project" value="UniProtKB-KW"/>
</dbReference>
<name>A0A251UA33_HELAN</name>
<dbReference type="AlphaFoldDB" id="A0A251UA33"/>
<dbReference type="Proteomes" id="UP000215914">
    <property type="component" value="Chromosome 7"/>
</dbReference>
<dbReference type="Gene3D" id="2.60.120.560">
    <property type="entry name" value="Exo-inulinase, domain 1"/>
    <property type="match status" value="1"/>
</dbReference>
<organism evidence="2 3">
    <name type="scientific">Helianthus annuus</name>
    <name type="common">Common sunflower</name>
    <dbReference type="NCBI Taxonomy" id="4232"/>
    <lineage>
        <taxon>Eukaryota</taxon>
        <taxon>Viridiplantae</taxon>
        <taxon>Streptophyta</taxon>
        <taxon>Embryophyta</taxon>
        <taxon>Tracheophyta</taxon>
        <taxon>Spermatophyta</taxon>
        <taxon>Magnoliopsida</taxon>
        <taxon>eudicotyledons</taxon>
        <taxon>Gunneridae</taxon>
        <taxon>Pentapetalae</taxon>
        <taxon>asterids</taxon>
        <taxon>campanulids</taxon>
        <taxon>Asterales</taxon>
        <taxon>Asteraceae</taxon>
        <taxon>Asteroideae</taxon>
        <taxon>Heliantheae alliance</taxon>
        <taxon>Heliantheae</taxon>
        <taxon>Helianthus</taxon>
    </lineage>
</organism>
<proteinExistence type="predicted"/>